<dbReference type="GeneID" id="65548167"/>
<dbReference type="PANTHER" id="PTHR12215">
    <property type="entry name" value="PHOSPHOPANTETHEINE TRANSFERASE"/>
    <property type="match status" value="1"/>
</dbReference>
<dbReference type="InterPro" id="IPR037143">
    <property type="entry name" value="4-PPantetheinyl_Trfase_dom_sf"/>
</dbReference>
<evidence type="ECO:0000313" key="4">
    <source>
        <dbReference type="EMBL" id="MBV6531655.1"/>
    </source>
</evidence>
<dbReference type="Proteomes" id="UP001196379">
    <property type="component" value="Unassembled WGS sequence"/>
</dbReference>
<evidence type="ECO:0000259" key="3">
    <source>
        <dbReference type="Pfam" id="PF01648"/>
    </source>
</evidence>
<dbReference type="InterPro" id="IPR008278">
    <property type="entry name" value="4-PPantetheinyl_Trfase_dom"/>
</dbReference>
<evidence type="ECO:0000313" key="5">
    <source>
        <dbReference type="EMBL" id="MBV6547099.1"/>
    </source>
</evidence>
<dbReference type="RefSeq" id="WP_157402376.1">
    <property type="nucleotide sequence ID" value="NZ_JABULY010000002.1"/>
</dbReference>
<dbReference type="SUPFAM" id="SSF56214">
    <property type="entry name" value="4'-phosphopantetheinyl transferase"/>
    <property type="match status" value="2"/>
</dbReference>
<dbReference type="GO" id="GO:0005829">
    <property type="term" value="C:cytosol"/>
    <property type="evidence" value="ECO:0007669"/>
    <property type="project" value="TreeGrafter"/>
</dbReference>
<comment type="similarity">
    <text evidence="1">Belongs to the P-Pant transferase superfamily. Gsp/Sfp/HetI/AcpT family.</text>
</comment>
<evidence type="ECO:0000313" key="7">
    <source>
        <dbReference type="Proteomes" id="UP001196379"/>
    </source>
</evidence>
<dbReference type="InterPro" id="IPR050559">
    <property type="entry name" value="P-Pant_transferase_sf"/>
</dbReference>
<gene>
    <name evidence="4" type="ORF">HT657_05830</name>
    <name evidence="5" type="ORF">HT672_07385</name>
</gene>
<dbReference type="Proteomes" id="UP000732858">
    <property type="component" value="Unassembled WGS sequence"/>
</dbReference>
<dbReference type="Gene3D" id="3.90.470.20">
    <property type="entry name" value="4'-phosphopantetheinyl transferase domain"/>
    <property type="match status" value="2"/>
</dbReference>
<sequence>MHKTNRFSILFAHNQEFIPNQFFNSEKWQENNISHFSERLLNKWKSRKMADFLLYKAFQKHNLDLTLLNNIQKTDSGRPYIPNSEVDFNISHSGEWVAIILSDHRIKRVVGIDIEHPQKTRRYNELLKYYASEQEITEIQDTQILPQIQPLISRFYLSWCLREAILKSQGVGIIKLSEVQHSLSKQRITSAYCPKGQLCFYDQLPFYLAYFFEQPEFMLSLPPIYQWENGQLHLIENLNPIIYQVNHSLCQK</sequence>
<protein>
    <submittedName>
        <fullName evidence="5">4'-phosphopantetheinyl transferase superfamily protein</fullName>
    </submittedName>
</protein>
<dbReference type="EMBL" id="JABUMC010000015">
    <property type="protein sequence ID" value="MBV6547099.1"/>
    <property type="molecule type" value="Genomic_DNA"/>
</dbReference>
<dbReference type="PANTHER" id="PTHR12215:SF10">
    <property type="entry name" value="L-AMINOADIPATE-SEMIALDEHYDE DEHYDROGENASE-PHOSPHOPANTETHEINYL TRANSFERASE"/>
    <property type="match status" value="1"/>
</dbReference>
<dbReference type="OrthoDB" id="9808281at2"/>
<accession>A0A949T893</accession>
<proteinExistence type="inferred from homology"/>
<evidence type="ECO:0000256" key="1">
    <source>
        <dbReference type="ARBA" id="ARBA00010990"/>
    </source>
</evidence>
<dbReference type="GO" id="GO:0000287">
    <property type="term" value="F:magnesium ion binding"/>
    <property type="evidence" value="ECO:0007669"/>
    <property type="project" value="InterPro"/>
</dbReference>
<keyword evidence="7" id="KW-1185">Reference proteome</keyword>
<keyword evidence="2 5" id="KW-0808">Transferase</keyword>
<dbReference type="EMBL" id="JABULY010000002">
    <property type="protein sequence ID" value="MBV6531655.1"/>
    <property type="molecule type" value="Genomic_DNA"/>
</dbReference>
<organism evidence="5 6">
    <name type="scientific">Ursidibacter maritimus</name>
    <dbReference type="NCBI Taxonomy" id="1331689"/>
    <lineage>
        <taxon>Bacteria</taxon>
        <taxon>Pseudomonadati</taxon>
        <taxon>Pseudomonadota</taxon>
        <taxon>Gammaproteobacteria</taxon>
        <taxon>Pasteurellales</taxon>
        <taxon>Pasteurellaceae</taxon>
        <taxon>Ursidibacter</taxon>
    </lineage>
</organism>
<dbReference type="AlphaFoldDB" id="A0A949T893"/>
<comment type="caution">
    <text evidence="5">The sequence shown here is derived from an EMBL/GenBank/DDBJ whole genome shotgun (WGS) entry which is preliminary data.</text>
</comment>
<feature type="domain" description="4'-phosphopantetheinyl transferase" evidence="3">
    <location>
        <begin position="110"/>
        <end position="183"/>
    </location>
</feature>
<name>A0A949T893_9PAST</name>
<dbReference type="GO" id="GO:0008897">
    <property type="term" value="F:holo-[acyl-carrier-protein] synthase activity"/>
    <property type="evidence" value="ECO:0007669"/>
    <property type="project" value="InterPro"/>
</dbReference>
<evidence type="ECO:0000256" key="2">
    <source>
        <dbReference type="ARBA" id="ARBA00022679"/>
    </source>
</evidence>
<reference evidence="5 7" key="1">
    <citation type="journal article" date="2021" name="Mol. Ecol.">
        <title>Polar bear-adapted Ursidibacter maritimus are remarkably conserved after generations in captivity.</title>
        <authorList>
            <person name="Espinosa-Gongora C."/>
            <person name="Hansen M.J."/>
            <person name="Bertelsen M.F."/>
            <person name="Bojesen A.M."/>
        </authorList>
    </citation>
    <scope>NUCLEOTIDE SEQUENCE</scope>
    <source>
        <strain evidence="5">Pb43105x</strain>
        <strain evidence="4 7">Pb43106</strain>
    </source>
</reference>
<dbReference type="Pfam" id="PF01648">
    <property type="entry name" value="ACPS"/>
    <property type="match status" value="1"/>
</dbReference>
<evidence type="ECO:0000313" key="6">
    <source>
        <dbReference type="Proteomes" id="UP000732858"/>
    </source>
</evidence>
<dbReference type="GO" id="GO:0019878">
    <property type="term" value="P:lysine biosynthetic process via aminoadipic acid"/>
    <property type="evidence" value="ECO:0007669"/>
    <property type="project" value="TreeGrafter"/>
</dbReference>